<comment type="caution">
    <text evidence="1">The sequence shown here is derived from an EMBL/GenBank/DDBJ whole genome shotgun (WGS) entry which is preliminary data.</text>
</comment>
<evidence type="ECO:0000313" key="1">
    <source>
        <dbReference type="EMBL" id="MBD2778710.1"/>
    </source>
</evidence>
<dbReference type="RefSeq" id="WP_190838731.1">
    <property type="nucleotide sequence ID" value="NZ_CAWPPI010000133.1"/>
</dbReference>
<accession>A0A8J7CI83</accession>
<reference evidence="1" key="1">
    <citation type="submission" date="2020-09" db="EMBL/GenBank/DDBJ databases">
        <title>Iningainema tapete sp. nov. (Scytonemataceae, Cyanobacteria) from greenhouses in central Florida (USA) produces two types of nodularin with biosynthetic potential for microcystin-LR and anabaenopeptins.</title>
        <authorList>
            <person name="Berthold D.E."/>
            <person name="Lefler F.W."/>
            <person name="Huang I.-S."/>
            <person name="Abdulla H."/>
            <person name="Zimba P.V."/>
            <person name="Laughinghouse H.D. IV."/>
        </authorList>
    </citation>
    <scope>NUCLEOTIDE SEQUENCE</scope>
    <source>
        <strain evidence="1">BLCCT55</strain>
    </source>
</reference>
<sequence>MLTVGLYERKQKSLGLEYTYILTSKDLIKEIKLSLYSDTKFLPLIQSSDVWLSPVEKLLDKEVQRSRRLSYNIRRIGKVFSIENEKEFAQFVLKNSEMVSLLLEAQKQIRKYFQHEKLSLKVSSDYEYPEWEKLVLSICTDVKCSDEAFNKLSVLDETWWLEASSGIGLNLYIGLEFE</sequence>
<evidence type="ECO:0000313" key="2">
    <source>
        <dbReference type="Proteomes" id="UP000629098"/>
    </source>
</evidence>
<protein>
    <submittedName>
        <fullName evidence="1">Uncharacterized protein</fullName>
    </submittedName>
</protein>
<name>A0A8J7CI83_9CYAN</name>
<dbReference type="AlphaFoldDB" id="A0A8J7CI83"/>
<proteinExistence type="predicted"/>
<keyword evidence="2" id="KW-1185">Reference proteome</keyword>
<gene>
    <name evidence="1" type="ORF">ICL16_43365</name>
</gene>
<organism evidence="1 2">
    <name type="scientific">Iningainema tapete BLCC-T55</name>
    <dbReference type="NCBI Taxonomy" id="2748662"/>
    <lineage>
        <taxon>Bacteria</taxon>
        <taxon>Bacillati</taxon>
        <taxon>Cyanobacteriota</taxon>
        <taxon>Cyanophyceae</taxon>
        <taxon>Nostocales</taxon>
        <taxon>Scytonemataceae</taxon>
        <taxon>Iningainema tapete</taxon>
    </lineage>
</organism>
<dbReference type="EMBL" id="JACXAE010000133">
    <property type="protein sequence ID" value="MBD2778710.1"/>
    <property type="molecule type" value="Genomic_DNA"/>
</dbReference>
<dbReference type="Proteomes" id="UP000629098">
    <property type="component" value="Unassembled WGS sequence"/>
</dbReference>